<feature type="domain" description="Protein kinase" evidence="2">
    <location>
        <begin position="79"/>
        <end position="350"/>
    </location>
</feature>
<dbReference type="SUPFAM" id="SSF56112">
    <property type="entry name" value="Protein kinase-like (PK-like)"/>
    <property type="match status" value="1"/>
</dbReference>
<dbReference type="InterPro" id="IPR052751">
    <property type="entry name" value="Plant_MAPKKK"/>
</dbReference>
<name>A0ABQ8DQG8_BRANA</name>
<sequence length="416" mass="45832">MEMKKIACGVLFAAASMTAVMATEVGAPAPGPAASGASVAVPALGSLKQTIKIDQSQITCETMRPNRKKPKIDQTKPDMKFIKSLGKGTYGSVDLFSYTKDDGSTFYNAMKISDSKYYNSIDREFKVLSKLRGCPGIVQSFGNSLLQETDSDGKKVYKMAIEYAAGGNLTDFIRINRKLSDTFVKDFTRMLLQGLASVHDHGYVHCDLKPENLLLFPRHDQETRFCSYELKISDFGLTIKAGEESVCWETKSPFVGTPLYMSPESVRDGTAVEKTLDLWSLGCVVLEMCVGKHPWAGLSVDDIKSRLLCGKAPEIPETVPCDARKFVEKCFARKPEERGSASELLLHPFLVGERKVDGAGGGGGGERRRVGLRIRKPPERFDDIAKKPLKLKIISSKSSQFKRVSNKPQKVKIGRP</sequence>
<protein>
    <recommendedName>
        <fullName evidence="2">Protein kinase domain-containing protein</fullName>
    </recommendedName>
</protein>
<dbReference type="Proteomes" id="UP000824890">
    <property type="component" value="Unassembled WGS sequence"/>
</dbReference>
<dbReference type="PROSITE" id="PS50011">
    <property type="entry name" value="PROTEIN_KINASE_DOM"/>
    <property type="match status" value="1"/>
</dbReference>
<keyword evidence="1" id="KW-0732">Signal</keyword>
<dbReference type="PROSITE" id="PS00108">
    <property type="entry name" value="PROTEIN_KINASE_ST"/>
    <property type="match status" value="1"/>
</dbReference>
<dbReference type="InterPro" id="IPR000719">
    <property type="entry name" value="Prot_kinase_dom"/>
</dbReference>
<dbReference type="PANTHER" id="PTHR48011">
    <property type="entry name" value="CCR4-NOT TRANSCRIPTIONAL COMPLEX SUBUNIT CAF120-RELATED"/>
    <property type="match status" value="1"/>
</dbReference>
<keyword evidence="4" id="KW-1185">Reference proteome</keyword>
<feature type="chain" id="PRO_5046418503" description="Protein kinase domain-containing protein" evidence="1">
    <location>
        <begin position="23"/>
        <end position="416"/>
    </location>
</feature>
<dbReference type="PANTHER" id="PTHR48011:SF16">
    <property type="entry name" value="PROTEIN KINASE SUPERFAMILY PROTEIN"/>
    <property type="match status" value="1"/>
</dbReference>
<comment type="caution">
    <text evidence="3">The sequence shown here is derived from an EMBL/GenBank/DDBJ whole genome shotgun (WGS) entry which is preliminary data.</text>
</comment>
<organism evidence="3 4">
    <name type="scientific">Brassica napus</name>
    <name type="common">Rape</name>
    <dbReference type="NCBI Taxonomy" id="3708"/>
    <lineage>
        <taxon>Eukaryota</taxon>
        <taxon>Viridiplantae</taxon>
        <taxon>Streptophyta</taxon>
        <taxon>Embryophyta</taxon>
        <taxon>Tracheophyta</taxon>
        <taxon>Spermatophyta</taxon>
        <taxon>Magnoliopsida</taxon>
        <taxon>eudicotyledons</taxon>
        <taxon>Gunneridae</taxon>
        <taxon>Pentapetalae</taxon>
        <taxon>rosids</taxon>
        <taxon>malvids</taxon>
        <taxon>Brassicales</taxon>
        <taxon>Brassicaceae</taxon>
        <taxon>Brassiceae</taxon>
        <taxon>Brassica</taxon>
    </lineage>
</organism>
<evidence type="ECO:0000313" key="3">
    <source>
        <dbReference type="EMBL" id="KAH0930696.1"/>
    </source>
</evidence>
<accession>A0ABQ8DQG8</accession>
<dbReference type="SMART" id="SM00220">
    <property type="entry name" value="S_TKc"/>
    <property type="match status" value="1"/>
</dbReference>
<evidence type="ECO:0000256" key="1">
    <source>
        <dbReference type="SAM" id="SignalP"/>
    </source>
</evidence>
<dbReference type="InterPro" id="IPR008271">
    <property type="entry name" value="Ser/Thr_kinase_AS"/>
</dbReference>
<gene>
    <name evidence="3" type="ORF">HID58_016423</name>
</gene>
<dbReference type="Pfam" id="PF00069">
    <property type="entry name" value="Pkinase"/>
    <property type="match status" value="1"/>
</dbReference>
<feature type="signal peptide" evidence="1">
    <location>
        <begin position="1"/>
        <end position="22"/>
    </location>
</feature>
<evidence type="ECO:0000259" key="2">
    <source>
        <dbReference type="PROSITE" id="PS50011"/>
    </source>
</evidence>
<reference evidence="3 4" key="1">
    <citation type="submission" date="2021-05" db="EMBL/GenBank/DDBJ databases">
        <title>Genome Assembly of Synthetic Allotetraploid Brassica napus Reveals Homoeologous Exchanges between Subgenomes.</title>
        <authorList>
            <person name="Davis J.T."/>
        </authorList>
    </citation>
    <scope>NUCLEOTIDE SEQUENCE [LARGE SCALE GENOMIC DNA]</scope>
    <source>
        <strain evidence="4">cv. Da-Ae</strain>
        <tissue evidence="3">Seedling</tissue>
    </source>
</reference>
<proteinExistence type="predicted"/>
<dbReference type="InterPro" id="IPR011009">
    <property type="entry name" value="Kinase-like_dom_sf"/>
</dbReference>
<dbReference type="EMBL" id="JAGKQM010000004">
    <property type="protein sequence ID" value="KAH0930696.1"/>
    <property type="molecule type" value="Genomic_DNA"/>
</dbReference>
<evidence type="ECO:0000313" key="4">
    <source>
        <dbReference type="Proteomes" id="UP000824890"/>
    </source>
</evidence>
<dbReference type="Gene3D" id="1.10.510.10">
    <property type="entry name" value="Transferase(Phosphotransferase) domain 1"/>
    <property type="match status" value="1"/>
</dbReference>